<proteinExistence type="predicted"/>
<feature type="domain" description="OmpA-like" evidence="2">
    <location>
        <begin position="1"/>
        <end position="47"/>
    </location>
</feature>
<protein>
    <recommendedName>
        <fullName evidence="2">OmpA-like domain-containing protein</fullName>
    </recommendedName>
</protein>
<evidence type="ECO:0000313" key="3">
    <source>
        <dbReference type="EMBL" id="RMU66690.1"/>
    </source>
</evidence>
<dbReference type="EMBL" id="RBUA01000067">
    <property type="protein sequence ID" value="RMU66690.1"/>
    <property type="molecule type" value="Genomic_DNA"/>
</dbReference>
<dbReference type="InterPro" id="IPR036737">
    <property type="entry name" value="OmpA-like_sf"/>
</dbReference>
<organism evidence="3 4">
    <name type="scientific">Pseudomonas syringae pv. avii</name>
    <dbReference type="NCBI Taxonomy" id="663959"/>
    <lineage>
        <taxon>Bacteria</taxon>
        <taxon>Pseudomonadati</taxon>
        <taxon>Pseudomonadota</taxon>
        <taxon>Gammaproteobacteria</taxon>
        <taxon>Pseudomonadales</taxon>
        <taxon>Pseudomonadaceae</taxon>
        <taxon>Pseudomonas</taxon>
        <taxon>Pseudomonas syringae</taxon>
    </lineage>
</organism>
<dbReference type="SUPFAM" id="SSF103088">
    <property type="entry name" value="OmpA-like"/>
    <property type="match status" value="1"/>
</dbReference>
<keyword evidence="1" id="KW-0472">Membrane</keyword>
<dbReference type="Gene3D" id="3.30.1330.60">
    <property type="entry name" value="OmpA-like domain"/>
    <property type="match status" value="1"/>
</dbReference>
<dbReference type="GO" id="GO:0016020">
    <property type="term" value="C:membrane"/>
    <property type="evidence" value="ECO:0007669"/>
    <property type="project" value="UniProtKB-UniRule"/>
</dbReference>
<dbReference type="InterPro" id="IPR006665">
    <property type="entry name" value="OmpA-like"/>
</dbReference>
<dbReference type="Proteomes" id="UP000280395">
    <property type="component" value="Unassembled WGS sequence"/>
</dbReference>
<reference evidence="3 4" key="1">
    <citation type="submission" date="2018-08" db="EMBL/GenBank/DDBJ databases">
        <title>Recombination of ecologically and evolutionarily significant loci maintains genetic cohesion in the Pseudomonas syringae species complex.</title>
        <authorList>
            <person name="Dillon M."/>
            <person name="Thakur S."/>
            <person name="Almeida R.N.D."/>
            <person name="Weir B.S."/>
            <person name="Guttman D.S."/>
        </authorList>
    </citation>
    <scope>NUCLEOTIDE SEQUENCE [LARGE SCALE GENOMIC DNA]</scope>
    <source>
        <strain evidence="3 4">ICMP 14479</strain>
    </source>
</reference>
<evidence type="ECO:0000256" key="1">
    <source>
        <dbReference type="PROSITE-ProRule" id="PRU00473"/>
    </source>
</evidence>
<evidence type="ECO:0000259" key="2">
    <source>
        <dbReference type="PROSITE" id="PS51123"/>
    </source>
</evidence>
<comment type="caution">
    <text evidence="3">The sequence shown here is derived from an EMBL/GenBank/DDBJ whole genome shotgun (WGS) entry which is preliminary data.</text>
</comment>
<dbReference type="PROSITE" id="PS51123">
    <property type="entry name" value="OMPA_2"/>
    <property type="match status" value="1"/>
</dbReference>
<evidence type="ECO:0000313" key="4">
    <source>
        <dbReference type="Proteomes" id="UP000280395"/>
    </source>
</evidence>
<gene>
    <name evidence="3" type="ORF">ALP29_200467</name>
</gene>
<dbReference type="AlphaFoldDB" id="A0A3M5W812"/>
<sequence>MPAELVDAVGEGSEKPLVRCDMQQPRAQLIQCLEPNRRVEIEVRALN</sequence>
<name>A0A3M5W812_PSESX</name>
<accession>A0A3M5W812</accession>